<name>A0ACC1KX94_9FUNG</name>
<dbReference type="EMBL" id="JANBUP010003545">
    <property type="protein sequence ID" value="KAJ2796440.1"/>
    <property type="molecule type" value="Genomic_DNA"/>
</dbReference>
<comment type="caution">
    <text evidence="1">The sequence shown here is derived from an EMBL/GenBank/DDBJ whole genome shotgun (WGS) entry which is preliminary data.</text>
</comment>
<reference evidence="1" key="1">
    <citation type="submission" date="2022-07" db="EMBL/GenBank/DDBJ databases">
        <title>Phylogenomic reconstructions and comparative analyses of Kickxellomycotina fungi.</title>
        <authorList>
            <person name="Reynolds N.K."/>
            <person name="Stajich J.E."/>
            <person name="Barry K."/>
            <person name="Grigoriev I.V."/>
            <person name="Crous P."/>
            <person name="Smith M.E."/>
        </authorList>
    </citation>
    <scope>NUCLEOTIDE SEQUENCE</scope>
    <source>
        <strain evidence="1">CBS 102833</strain>
    </source>
</reference>
<accession>A0ACC1KX94</accession>
<dbReference type="Proteomes" id="UP001140096">
    <property type="component" value="Unassembled WGS sequence"/>
</dbReference>
<organism evidence="1 2">
    <name type="scientific">Coemansia furcata</name>
    <dbReference type="NCBI Taxonomy" id="417177"/>
    <lineage>
        <taxon>Eukaryota</taxon>
        <taxon>Fungi</taxon>
        <taxon>Fungi incertae sedis</taxon>
        <taxon>Zoopagomycota</taxon>
        <taxon>Kickxellomycotina</taxon>
        <taxon>Kickxellomycetes</taxon>
        <taxon>Kickxellales</taxon>
        <taxon>Kickxellaceae</taxon>
        <taxon>Coemansia</taxon>
    </lineage>
</organism>
<sequence>MGGDNTNNNNNTGEGSRGIQTEQSFEALLLSASHNQTPEDYERAQLAMEKKREAHTAKWAARLIGKTLVDAEPAPVFAPSENVKEDDRHNAESDNNNDNDNDVAAKIEAAAGDNGYGDEHTKPGDVAEEEEGSDDIAEDNITSTTGADVDKDSVVDIIGGDDEAEEECDSTGDSTSDSTGDSTGDDDKAEVDSGSDFDGCSDDEVEVDSGSDWDGGSDDHFFSLASLPTNRRILYGPNAPMTMDYRPDRLNVVLDKNGVCTEVFFV</sequence>
<proteinExistence type="predicted"/>
<keyword evidence="2" id="KW-1185">Reference proteome</keyword>
<evidence type="ECO:0000313" key="1">
    <source>
        <dbReference type="EMBL" id="KAJ2796440.1"/>
    </source>
</evidence>
<protein>
    <submittedName>
        <fullName evidence="1">Uncharacterized protein</fullName>
    </submittedName>
</protein>
<gene>
    <name evidence="1" type="ORF">H4S07_006222</name>
</gene>
<evidence type="ECO:0000313" key="2">
    <source>
        <dbReference type="Proteomes" id="UP001140096"/>
    </source>
</evidence>